<evidence type="ECO:0000313" key="2">
    <source>
        <dbReference type="EMBL" id="KIW87298.1"/>
    </source>
</evidence>
<name>A0A0D2H1Y3_CLAB1</name>
<dbReference type="GO" id="GO:0005634">
    <property type="term" value="C:nucleus"/>
    <property type="evidence" value="ECO:0007669"/>
    <property type="project" value="TreeGrafter"/>
</dbReference>
<dbReference type="PANTHER" id="PTHR22504:SF0">
    <property type="entry name" value="REPRESSOR OF RNA POLYMERASE III TRANSCRIPTION MAF1 HOMOLOG"/>
    <property type="match status" value="1"/>
</dbReference>
<dbReference type="GO" id="GO:0016480">
    <property type="term" value="P:negative regulation of transcription by RNA polymerase III"/>
    <property type="evidence" value="ECO:0007669"/>
    <property type="project" value="InterPro"/>
</dbReference>
<accession>A0A0D2H1Y3</accession>
<evidence type="ECO:0008006" key="4">
    <source>
        <dbReference type="Google" id="ProtNLM"/>
    </source>
</evidence>
<keyword evidence="3" id="KW-1185">Reference proteome</keyword>
<organism evidence="2 3">
    <name type="scientific">Cladophialophora bantiana (strain ATCC 10958 / CBS 173.52 / CDC B-1940 / NIH 8579)</name>
    <name type="common">Xylohypha bantiana</name>
    <dbReference type="NCBI Taxonomy" id="1442370"/>
    <lineage>
        <taxon>Eukaryota</taxon>
        <taxon>Fungi</taxon>
        <taxon>Dikarya</taxon>
        <taxon>Ascomycota</taxon>
        <taxon>Pezizomycotina</taxon>
        <taxon>Eurotiomycetes</taxon>
        <taxon>Chaetothyriomycetidae</taxon>
        <taxon>Chaetothyriales</taxon>
        <taxon>Herpotrichiellaceae</taxon>
        <taxon>Cladophialophora</taxon>
    </lineage>
</organism>
<dbReference type="GO" id="GO:0000994">
    <property type="term" value="F:RNA polymerase III core binding"/>
    <property type="evidence" value="ECO:0007669"/>
    <property type="project" value="TreeGrafter"/>
</dbReference>
<dbReference type="OrthoDB" id="277029at2759"/>
<dbReference type="InterPro" id="IPR015257">
    <property type="entry name" value="Maf1"/>
</dbReference>
<dbReference type="FunFam" id="3.40.1000.50:FF:000004">
    <property type="entry name" value="Repressor of RNA polymerase III transcription MAF1"/>
    <property type="match status" value="1"/>
</dbReference>
<feature type="compositionally biased region" description="Polar residues" evidence="1">
    <location>
        <begin position="300"/>
        <end position="317"/>
    </location>
</feature>
<evidence type="ECO:0000313" key="3">
    <source>
        <dbReference type="Proteomes" id="UP000053789"/>
    </source>
</evidence>
<dbReference type="Pfam" id="PF09174">
    <property type="entry name" value="Maf1"/>
    <property type="match status" value="1"/>
</dbReference>
<dbReference type="RefSeq" id="XP_016613967.1">
    <property type="nucleotide sequence ID" value="XM_016769908.1"/>
</dbReference>
<dbReference type="Gene3D" id="3.40.1000.50">
    <property type="entry name" value="Repressor of RNA polymerase III transcription Maf1"/>
    <property type="match status" value="1"/>
</dbReference>
<reference evidence="2" key="1">
    <citation type="submission" date="2015-01" db="EMBL/GenBank/DDBJ databases">
        <title>The Genome Sequence of Cladophialophora bantiana CBS 173.52.</title>
        <authorList>
            <consortium name="The Broad Institute Genomics Platform"/>
            <person name="Cuomo C."/>
            <person name="de Hoog S."/>
            <person name="Gorbushina A."/>
            <person name="Stielow B."/>
            <person name="Teixiera M."/>
            <person name="Abouelleil A."/>
            <person name="Chapman S.B."/>
            <person name="Priest M."/>
            <person name="Young S.K."/>
            <person name="Wortman J."/>
            <person name="Nusbaum C."/>
            <person name="Birren B."/>
        </authorList>
    </citation>
    <scope>NUCLEOTIDE SEQUENCE [LARGE SCALE GENOMIC DNA]</scope>
    <source>
        <strain evidence="2">CBS 173.52</strain>
    </source>
</reference>
<protein>
    <recommendedName>
        <fullName evidence="4">Repressor of RNA polymerase III transcription MAF1</fullName>
    </recommendedName>
</protein>
<feature type="region of interest" description="Disordered" evidence="1">
    <location>
        <begin position="278"/>
        <end position="369"/>
    </location>
</feature>
<evidence type="ECO:0000256" key="1">
    <source>
        <dbReference type="SAM" id="MobiDB-lite"/>
    </source>
</evidence>
<gene>
    <name evidence="2" type="ORF">Z519_12202</name>
</gene>
<sequence length="369" mass="41772">MKFMPNRDLDTVTSALNFSTPDLHVVGGCDLYTTKAAGGDKKLYKNIENGLEAQYKSNLQFSKSLSPPQAHVVAPSLNLSRNSPFGNLGMISSRRTYAYLIATLNASHPHYDFSHVLRPTDFKREKSLRHVMNTVDTTMYNLHSRPLNTFSKDSVGLASTQPQWGPAMWRLIDQQMSLRDCAVYRYAPEDFDPFEDDDEGSIWSMNYFFFNKARKRVCYLYLRGISVLAVPTIDALQSPMRSKRFVDEEVDGWITPDLGAHKRARYWLGDRDDVEIAEHDDGAEEDADMAVTSVEKDDNTSSPRVSETKRPSQNRGSQSDEEEFPPPTRPVVDEHDNYLLSDEEVRSARSHSKSTARGVSEEVMGPIEV</sequence>
<dbReference type="AlphaFoldDB" id="A0A0D2H1Y3"/>
<dbReference type="EMBL" id="KN847005">
    <property type="protein sequence ID" value="KIW87298.1"/>
    <property type="molecule type" value="Genomic_DNA"/>
</dbReference>
<dbReference type="HOGENOM" id="CLU_037043_1_1_1"/>
<dbReference type="VEuPathDB" id="FungiDB:Z519_12202"/>
<feature type="compositionally biased region" description="Basic and acidic residues" evidence="1">
    <location>
        <begin position="331"/>
        <end position="347"/>
    </location>
</feature>
<dbReference type="InterPro" id="IPR038564">
    <property type="entry name" value="Maf1_sf"/>
</dbReference>
<proteinExistence type="predicted"/>
<dbReference type="GeneID" id="27705130"/>
<dbReference type="PANTHER" id="PTHR22504">
    <property type="entry name" value="REPRESSOR OF RNA POLYMERASE III TRANSCRIPTION MAF1"/>
    <property type="match status" value="1"/>
</dbReference>
<dbReference type="Proteomes" id="UP000053789">
    <property type="component" value="Unassembled WGS sequence"/>
</dbReference>